<protein>
    <recommendedName>
        <fullName evidence="3">F-box domain-containing protein</fullName>
    </recommendedName>
</protein>
<dbReference type="Gene3D" id="3.80.10.10">
    <property type="entry name" value="Ribonuclease Inhibitor"/>
    <property type="match status" value="1"/>
</dbReference>
<keyword evidence="2" id="KW-1185">Reference proteome</keyword>
<reference evidence="1" key="1">
    <citation type="submission" date="2021-03" db="EMBL/GenBank/DDBJ databases">
        <authorList>
            <person name="Tagirdzhanova G."/>
        </authorList>
    </citation>
    <scope>NUCLEOTIDE SEQUENCE</scope>
</reference>
<accession>A0A8H3FUS8</accession>
<organism evidence="1 2">
    <name type="scientific">Alectoria fallacina</name>
    <dbReference type="NCBI Taxonomy" id="1903189"/>
    <lineage>
        <taxon>Eukaryota</taxon>
        <taxon>Fungi</taxon>
        <taxon>Dikarya</taxon>
        <taxon>Ascomycota</taxon>
        <taxon>Pezizomycotina</taxon>
        <taxon>Lecanoromycetes</taxon>
        <taxon>OSLEUM clade</taxon>
        <taxon>Lecanoromycetidae</taxon>
        <taxon>Lecanorales</taxon>
        <taxon>Lecanorineae</taxon>
        <taxon>Parmeliaceae</taxon>
        <taxon>Alectoria</taxon>
    </lineage>
</organism>
<gene>
    <name evidence="1" type="ORF">ALECFALPRED_004932</name>
</gene>
<comment type="caution">
    <text evidence="1">The sequence shown here is derived from an EMBL/GenBank/DDBJ whole genome shotgun (WGS) entry which is preliminary data.</text>
</comment>
<dbReference type="EMBL" id="CAJPDR010000301">
    <property type="protein sequence ID" value="CAF9931114.1"/>
    <property type="molecule type" value="Genomic_DNA"/>
</dbReference>
<dbReference type="Proteomes" id="UP000664203">
    <property type="component" value="Unassembled WGS sequence"/>
</dbReference>
<proteinExistence type="predicted"/>
<dbReference type="AlphaFoldDB" id="A0A8H3FUS8"/>
<evidence type="ECO:0008006" key="3">
    <source>
        <dbReference type="Google" id="ProtNLM"/>
    </source>
</evidence>
<dbReference type="OrthoDB" id="5421601at2759"/>
<sequence length="460" mass="52286">MARFSDLPNELVREVAGHVMPDDIESFSLTSRGVYAEALPLLKEHRELKIRYSAFGNLEKTGFDGRRLGKSDFRGHQVMLNGYPGDSLSNLLTDVLTDHRLVPYIKELRLDYCCLAWESEDPDPSNERHEHVPYTEEQVALFKQALSEYLLPEKLEAWTTELLIIGHEGPIISLLLFLLPNINSIKLERCSNLSDHVREAIECVKTDFKSSMPILTRLERVKLEYNDPLPFPDVDFCAVEFLAFLATIPSLKSLYADQFAPWDSPYDSSCLSPHSSNITDLGFKSCNLSLRQLEDLLQGLKALHSFHFIFDEHLEMGPWDAAEICKVLSKHAQRSLEVLDVRSELEPTGPIENLQDFEILKELVLSLSLFRVGEDSPSQTLAAQLPESIQKISLHDIEVKDISLLEDSIREVVHCKSDRLPRLDKVLCASWDLEGLSQVTDKLQKSCEDVGFELCFVKEE</sequence>
<dbReference type="InterPro" id="IPR032675">
    <property type="entry name" value="LRR_dom_sf"/>
</dbReference>
<name>A0A8H3FUS8_9LECA</name>
<dbReference type="SUPFAM" id="SSF52047">
    <property type="entry name" value="RNI-like"/>
    <property type="match status" value="1"/>
</dbReference>
<evidence type="ECO:0000313" key="2">
    <source>
        <dbReference type="Proteomes" id="UP000664203"/>
    </source>
</evidence>
<evidence type="ECO:0000313" key="1">
    <source>
        <dbReference type="EMBL" id="CAF9931114.1"/>
    </source>
</evidence>